<keyword evidence="1" id="KW-0808">Transferase</keyword>
<keyword evidence="5" id="KW-1185">Reference proteome</keyword>
<protein>
    <submittedName>
        <fullName evidence="4">Glycosyltransferase family 4 protein</fullName>
    </submittedName>
</protein>
<dbReference type="EMBL" id="JBHTAA010000001">
    <property type="protein sequence ID" value="MFC7202651.1"/>
    <property type="molecule type" value="Genomic_DNA"/>
</dbReference>
<dbReference type="Pfam" id="PF00534">
    <property type="entry name" value="Glycos_transf_1"/>
    <property type="match status" value="1"/>
</dbReference>
<evidence type="ECO:0000313" key="5">
    <source>
        <dbReference type="Proteomes" id="UP001596481"/>
    </source>
</evidence>
<name>A0ABD5ZBU7_9EURY</name>
<dbReference type="GO" id="GO:0016740">
    <property type="term" value="F:transferase activity"/>
    <property type="evidence" value="ECO:0007669"/>
    <property type="project" value="UniProtKB-KW"/>
</dbReference>
<organism evidence="4 5">
    <name type="scientific">Haloferax namakaokahaiae</name>
    <dbReference type="NCBI Taxonomy" id="1748331"/>
    <lineage>
        <taxon>Archaea</taxon>
        <taxon>Methanobacteriati</taxon>
        <taxon>Methanobacteriota</taxon>
        <taxon>Stenosarchaea group</taxon>
        <taxon>Halobacteria</taxon>
        <taxon>Halobacteriales</taxon>
        <taxon>Haloferacaceae</taxon>
        <taxon>Haloferax</taxon>
    </lineage>
</organism>
<reference evidence="4 5" key="1">
    <citation type="journal article" date="2019" name="Int. J. Syst. Evol. Microbiol.">
        <title>The Global Catalogue of Microorganisms (GCM) 10K type strain sequencing project: providing services to taxonomists for standard genome sequencing and annotation.</title>
        <authorList>
            <consortium name="The Broad Institute Genomics Platform"/>
            <consortium name="The Broad Institute Genome Sequencing Center for Infectious Disease"/>
            <person name="Wu L."/>
            <person name="Ma J."/>
        </authorList>
    </citation>
    <scope>NUCLEOTIDE SEQUENCE [LARGE SCALE GENOMIC DNA]</scope>
    <source>
        <strain evidence="4 5">DSM 29988</strain>
    </source>
</reference>
<evidence type="ECO:0000256" key="1">
    <source>
        <dbReference type="ARBA" id="ARBA00022679"/>
    </source>
</evidence>
<dbReference type="PANTHER" id="PTHR46401:SF2">
    <property type="entry name" value="GLYCOSYLTRANSFERASE WBBK-RELATED"/>
    <property type="match status" value="1"/>
</dbReference>
<proteinExistence type="predicted"/>
<dbReference type="SUPFAM" id="SSF53756">
    <property type="entry name" value="UDP-Glycosyltransferase/glycogen phosphorylase"/>
    <property type="match status" value="1"/>
</dbReference>
<sequence>MKIGINARTFSVDEPGGAVQASINLAKELIRHQDHEVVLFGSSSLAAEFDAELYSGGYHDNQIWDLVWERTLLPLLVSKSDIDVLYCPNGNAPLHELEIPVVMCLHDVNAQLGLSSNIHQLYRKLTVPVAAVACDAIVTVSRFSKNEILTVLDLPEDQVHVIYNGIDNRYFRGNSTKINLPDKYLLFVGSLNPRKNISGLLQAYEKVQSEREIELVLIGPSNKDIFQDLEIQPIPGVHRCGYLDALEVKYAYENAEALVFPSYYEGFGLPPVESLACGTPVVAGNRGALPEVLDEAATFVDPDSPSNIAKGITEVLDSSTINKSRLKRQAQKYTWESVAKRLISVIENAV</sequence>
<accession>A0ABD5ZBU7</accession>
<dbReference type="CDD" id="cd03809">
    <property type="entry name" value="GT4_MtfB-like"/>
    <property type="match status" value="1"/>
</dbReference>
<dbReference type="Proteomes" id="UP001596481">
    <property type="component" value="Unassembled WGS sequence"/>
</dbReference>
<dbReference type="PANTHER" id="PTHR46401">
    <property type="entry name" value="GLYCOSYLTRANSFERASE WBBK-RELATED"/>
    <property type="match status" value="1"/>
</dbReference>
<dbReference type="InterPro" id="IPR028098">
    <property type="entry name" value="Glyco_trans_4-like_N"/>
</dbReference>
<gene>
    <name evidence="4" type="ORF">ACFQJC_03935</name>
</gene>
<dbReference type="Gene3D" id="3.40.50.2000">
    <property type="entry name" value="Glycogen Phosphorylase B"/>
    <property type="match status" value="2"/>
</dbReference>
<evidence type="ECO:0000259" key="3">
    <source>
        <dbReference type="Pfam" id="PF13439"/>
    </source>
</evidence>
<evidence type="ECO:0000259" key="2">
    <source>
        <dbReference type="Pfam" id="PF00534"/>
    </source>
</evidence>
<dbReference type="Pfam" id="PF13439">
    <property type="entry name" value="Glyco_transf_4"/>
    <property type="match status" value="1"/>
</dbReference>
<dbReference type="RefSeq" id="WP_390221947.1">
    <property type="nucleotide sequence ID" value="NZ_JBHTAA010000001.1"/>
</dbReference>
<dbReference type="InterPro" id="IPR001296">
    <property type="entry name" value="Glyco_trans_1"/>
</dbReference>
<feature type="domain" description="Glycosyl transferase family 1" evidence="2">
    <location>
        <begin position="176"/>
        <end position="332"/>
    </location>
</feature>
<dbReference type="AlphaFoldDB" id="A0ABD5ZBU7"/>
<comment type="caution">
    <text evidence="4">The sequence shown here is derived from an EMBL/GenBank/DDBJ whole genome shotgun (WGS) entry which is preliminary data.</text>
</comment>
<evidence type="ECO:0000313" key="4">
    <source>
        <dbReference type="EMBL" id="MFC7202651.1"/>
    </source>
</evidence>
<feature type="domain" description="Glycosyltransferase subfamily 4-like N-terminal" evidence="3">
    <location>
        <begin position="15"/>
        <end position="167"/>
    </location>
</feature>